<name>A0A1G5RA19_PHOLU</name>
<feature type="domain" description="Thiaminase-2/PQQC" evidence="1">
    <location>
        <begin position="123"/>
        <end position="302"/>
    </location>
</feature>
<dbReference type="SUPFAM" id="SSF48613">
    <property type="entry name" value="Heme oxygenase-like"/>
    <property type="match status" value="1"/>
</dbReference>
<protein>
    <submittedName>
        <fullName evidence="2">TENA/THI-4/PQQC family protein</fullName>
    </submittedName>
</protein>
<dbReference type="EMBL" id="FMWJ01000021">
    <property type="protein sequence ID" value="SCZ70836.1"/>
    <property type="molecule type" value="Genomic_DNA"/>
</dbReference>
<reference evidence="3" key="1">
    <citation type="submission" date="2016-10" db="EMBL/GenBank/DDBJ databases">
        <authorList>
            <person name="Varghese N."/>
            <person name="Submissions S."/>
        </authorList>
    </citation>
    <scope>NUCLEOTIDE SEQUENCE [LARGE SCALE GENOMIC DNA]</scope>
    <source>
        <strain evidence="3">ATCC 29999</strain>
    </source>
</reference>
<dbReference type="Pfam" id="PF03070">
    <property type="entry name" value="TENA_THI-4"/>
    <property type="match status" value="1"/>
</dbReference>
<evidence type="ECO:0000313" key="3">
    <source>
        <dbReference type="Proteomes" id="UP000183223"/>
    </source>
</evidence>
<dbReference type="GeneID" id="45656231"/>
<dbReference type="InterPro" id="IPR004305">
    <property type="entry name" value="Thiaminase-2/PQQC"/>
</dbReference>
<dbReference type="InterPro" id="IPR016084">
    <property type="entry name" value="Haem_Oase-like_multi-hlx"/>
</dbReference>
<keyword evidence="3" id="KW-1185">Reference proteome</keyword>
<dbReference type="RefSeq" id="WP_049583229.1">
    <property type="nucleotide sequence ID" value="NZ_CAWNHP010000017.1"/>
</dbReference>
<accession>A0A1G5RA19</accession>
<evidence type="ECO:0000313" key="2">
    <source>
        <dbReference type="EMBL" id="SCZ70836.1"/>
    </source>
</evidence>
<dbReference type="AlphaFoldDB" id="A0A1G5RA19"/>
<dbReference type="Gene3D" id="1.20.910.10">
    <property type="entry name" value="Heme oxygenase-like"/>
    <property type="match status" value="1"/>
</dbReference>
<gene>
    <name evidence="2" type="ORF">SAMN02982990_03591</name>
</gene>
<proteinExistence type="predicted"/>
<evidence type="ECO:0000259" key="1">
    <source>
        <dbReference type="Pfam" id="PF03070"/>
    </source>
</evidence>
<dbReference type="OrthoDB" id="5196683at2"/>
<sequence length="328" mass="37242">MQTSYQRFITPRFRDGVQYARHGEEHYIDYRQQGMVLSLDKKDNSLGNFLSDLKAGGKTQAELKAAHPVLSDEIEDIIEQLDSHYLLTESHYPNISGTLSGKQFANQLKRYSRVWHAQLGNSALYTAMSEGRATRSQLIGYTIEYYHIVKAAPSIIAPAMSHKCPDPVFQGIKQLFLEEHDHETMMLKTLSAVGLPEEQVKKATPLSSTFAIFCTLSTFARQHLLSFISALFLFEEPYPEFNDVFVTTCQSLDLPEKFWKPIIDHSAINEEGGHHLITDELLEHISAISAEEARVTLVHIMTLLETMKIWDAQICSSYESALNLRIFV</sequence>
<organism evidence="2 3">
    <name type="scientific">Photorhabdus luminescens</name>
    <name type="common">Xenorhabdus luminescens</name>
    <dbReference type="NCBI Taxonomy" id="29488"/>
    <lineage>
        <taxon>Bacteria</taxon>
        <taxon>Pseudomonadati</taxon>
        <taxon>Pseudomonadota</taxon>
        <taxon>Gammaproteobacteria</taxon>
        <taxon>Enterobacterales</taxon>
        <taxon>Morganellaceae</taxon>
        <taxon>Photorhabdus</taxon>
    </lineage>
</organism>
<dbReference type="Proteomes" id="UP000183223">
    <property type="component" value="Unassembled WGS sequence"/>
</dbReference>